<dbReference type="InterPro" id="IPR050235">
    <property type="entry name" value="CK1_Ser-Thr_kinase"/>
</dbReference>
<accession>A0A0N4ULQ7</accession>
<proteinExistence type="predicted"/>
<dbReference type="InterPro" id="IPR011009">
    <property type="entry name" value="Kinase-like_dom_sf"/>
</dbReference>
<dbReference type="EMBL" id="UYYG01000071">
    <property type="protein sequence ID" value="VDN52660.1"/>
    <property type="molecule type" value="Genomic_DNA"/>
</dbReference>
<protein>
    <submittedName>
        <fullName evidence="6">Protein kinase domain-containing protein</fullName>
    </submittedName>
</protein>
<evidence type="ECO:0000313" key="5">
    <source>
        <dbReference type="Proteomes" id="UP000274756"/>
    </source>
</evidence>
<evidence type="ECO:0000256" key="1">
    <source>
        <dbReference type="PROSITE-ProRule" id="PRU10141"/>
    </source>
</evidence>
<dbReference type="Proteomes" id="UP000038040">
    <property type="component" value="Unplaced"/>
</dbReference>
<evidence type="ECO:0000313" key="6">
    <source>
        <dbReference type="WBParaSite" id="DME_0000874201-mRNA-1"/>
    </source>
</evidence>
<name>A0A0N4ULQ7_DRAME</name>
<feature type="binding site" evidence="1">
    <location>
        <position position="49"/>
    </location>
    <ligand>
        <name>ATP</name>
        <dbReference type="ChEBI" id="CHEBI:30616"/>
    </ligand>
</feature>
<dbReference type="InterPro" id="IPR017441">
    <property type="entry name" value="Protein_kinase_ATP_BS"/>
</dbReference>
<dbReference type="PANTHER" id="PTHR11909">
    <property type="entry name" value="CASEIN KINASE-RELATED"/>
    <property type="match status" value="1"/>
</dbReference>
<dbReference type="WBParaSite" id="DME_0000874201-mRNA-1">
    <property type="protein sequence ID" value="DME_0000874201-mRNA-1"/>
    <property type="gene ID" value="DME_0000874201"/>
</dbReference>
<dbReference type="SMART" id="SM00220">
    <property type="entry name" value="S_TKc"/>
    <property type="match status" value="1"/>
</dbReference>
<dbReference type="Proteomes" id="UP000274756">
    <property type="component" value="Unassembled WGS sequence"/>
</dbReference>
<keyword evidence="1" id="KW-0067">ATP-binding</keyword>
<dbReference type="GO" id="GO:0005524">
    <property type="term" value="F:ATP binding"/>
    <property type="evidence" value="ECO:0007669"/>
    <property type="project" value="UniProtKB-UniRule"/>
</dbReference>
<reference evidence="3 5" key="2">
    <citation type="submission" date="2018-11" db="EMBL/GenBank/DDBJ databases">
        <authorList>
            <consortium name="Pathogen Informatics"/>
        </authorList>
    </citation>
    <scope>NUCLEOTIDE SEQUENCE [LARGE SCALE GENOMIC DNA]</scope>
</reference>
<gene>
    <name evidence="3" type="ORF">DME_LOCUS2633</name>
</gene>
<keyword evidence="1" id="KW-0547">Nucleotide-binding</keyword>
<evidence type="ECO:0000313" key="4">
    <source>
        <dbReference type="Proteomes" id="UP000038040"/>
    </source>
</evidence>
<dbReference type="PROSITE" id="PS00107">
    <property type="entry name" value="PROTEIN_KINASE_ATP"/>
    <property type="match status" value="1"/>
</dbReference>
<sequence>MSDNQDLLPSANNWIKSNRGTYRLDSVIGKGGYGIIFRGSSENASVAIKVEKYSKSMLHIEADVMRTAARKRCKHICQLLDWGAEKPNYMFIVMSLLGKDLQKLRNEQANRKFSLSTAIHVGLQTLEAIEELHQCRFISRDIKPGNFAVGLREKKKTLFLVDFGLSKKYIDKNGNHHSSRGEVGWRGTIRYGSLHAHLGVDLSRRDDVESWLYLLVEITKGSLPWRNLTDRKAVQTAKISARNEGREKFLENCPKQYDNILNIVDELNFKDEPNYDEMKQILLEVRNVTIS</sequence>
<dbReference type="Gene3D" id="1.10.510.10">
    <property type="entry name" value="Transferase(Phosphotransferase) domain 1"/>
    <property type="match status" value="1"/>
</dbReference>
<dbReference type="PROSITE" id="PS50011">
    <property type="entry name" value="PROTEIN_KINASE_DOM"/>
    <property type="match status" value="1"/>
</dbReference>
<keyword evidence="5" id="KW-1185">Reference proteome</keyword>
<evidence type="ECO:0000259" key="2">
    <source>
        <dbReference type="PROSITE" id="PS50011"/>
    </source>
</evidence>
<dbReference type="SUPFAM" id="SSF56112">
    <property type="entry name" value="Protein kinase-like (PK-like)"/>
    <property type="match status" value="1"/>
</dbReference>
<dbReference type="AlphaFoldDB" id="A0A0N4ULQ7"/>
<dbReference type="OrthoDB" id="2687620at2759"/>
<reference evidence="6" key="1">
    <citation type="submission" date="2017-02" db="UniProtKB">
        <authorList>
            <consortium name="WormBaseParasite"/>
        </authorList>
    </citation>
    <scope>IDENTIFICATION</scope>
</reference>
<dbReference type="Pfam" id="PF00069">
    <property type="entry name" value="Pkinase"/>
    <property type="match status" value="1"/>
</dbReference>
<feature type="domain" description="Protein kinase" evidence="2">
    <location>
        <begin position="22"/>
        <end position="283"/>
    </location>
</feature>
<organism evidence="4 6">
    <name type="scientific">Dracunculus medinensis</name>
    <name type="common">Guinea worm</name>
    <dbReference type="NCBI Taxonomy" id="318479"/>
    <lineage>
        <taxon>Eukaryota</taxon>
        <taxon>Metazoa</taxon>
        <taxon>Ecdysozoa</taxon>
        <taxon>Nematoda</taxon>
        <taxon>Chromadorea</taxon>
        <taxon>Rhabditida</taxon>
        <taxon>Spirurina</taxon>
        <taxon>Dracunculoidea</taxon>
        <taxon>Dracunculidae</taxon>
        <taxon>Dracunculus</taxon>
    </lineage>
</organism>
<dbReference type="STRING" id="318479.A0A0N4ULQ7"/>
<dbReference type="GO" id="GO:0004672">
    <property type="term" value="F:protein kinase activity"/>
    <property type="evidence" value="ECO:0007669"/>
    <property type="project" value="InterPro"/>
</dbReference>
<dbReference type="InterPro" id="IPR000719">
    <property type="entry name" value="Prot_kinase_dom"/>
</dbReference>
<evidence type="ECO:0000313" key="3">
    <source>
        <dbReference type="EMBL" id="VDN52660.1"/>
    </source>
</evidence>